<gene>
    <name evidence="2" type="ORF">GcLGCM259_0303</name>
</gene>
<evidence type="ECO:0000313" key="2">
    <source>
        <dbReference type="EMBL" id="QCY46085.1"/>
    </source>
</evidence>
<dbReference type="GO" id="GO:0016491">
    <property type="term" value="F:oxidoreductase activity"/>
    <property type="evidence" value="ECO:0007669"/>
    <property type="project" value="InterPro"/>
</dbReference>
<dbReference type="RefSeq" id="WP_138925550.1">
    <property type="nucleotide sequence ID" value="NZ_CP034412.1"/>
</dbReference>
<dbReference type="InterPro" id="IPR029479">
    <property type="entry name" value="Nitroreductase"/>
</dbReference>
<proteinExistence type="predicted"/>
<accession>A0A5B7WRZ5</accession>
<dbReference type="PANTHER" id="PTHR43543:SF1">
    <property type="entry name" value="MALONIC SEMIALDEHYDE REDUCTASE RUTE-RELATED"/>
    <property type="match status" value="1"/>
</dbReference>
<dbReference type="PANTHER" id="PTHR43543">
    <property type="entry name" value="MALONIC SEMIALDEHYDE REDUCTASE RUTE-RELATED"/>
    <property type="match status" value="1"/>
</dbReference>
<dbReference type="Gene3D" id="3.40.109.10">
    <property type="entry name" value="NADH Oxidase"/>
    <property type="match status" value="1"/>
</dbReference>
<protein>
    <submittedName>
        <fullName evidence="2">Malonic semialdehyde reductase RutE</fullName>
    </submittedName>
</protein>
<feature type="domain" description="Nitroreductase" evidence="1">
    <location>
        <begin position="28"/>
        <end position="184"/>
    </location>
</feature>
<sequence>MTQQAYATAHDAYTIDPAAMDQLFFEARSANSFSGEPVSDESLEAIYDAMKMGPTLMNNQPLRISWIKSDEARNAIAATMSGSNAAKALAAPALAVLSFDPEWHEQFPKFFPHAPERKAMFEDAESRAAVGSSNAWLQAGYFLMAVRAVGLAAGPMGGFDHAAVDAAINEETGHKSFMIVNVGKPGANAWMERLPRHEAKFAVRNL</sequence>
<dbReference type="Pfam" id="PF00881">
    <property type="entry name" value="Nitroreductase"/>
    <property type="match status" value="1"/>
</dbReference>
<dbReference type="NCBIfam" id="NF003768">
    <property type="entry name" value="PRK05365.1"/>
    <property type="match status" value="1"/>
</dbReference>
<dbReference type="KEGG" id="gcr:GcLGCM259_0303"/>
<name>A0A5B7WRZ5_9MICC</name>
<organism evidence="2 3">
    <name type="scientific">Glutamicibacter creatinolyticus</name>
    <dbReference type="NCBI Taxonomy" id="162496"/>
    <lineage>
        <taxon>Bacteria</taxon>
        <taxon>Bacillati</taxon>
        <taxon>Actinomycetota</taxon>
        <taxon>Actinomycetes</taxon>
        <taxon>Micrococcales</taxon>
        <taxon>Micrococcaceae</taxon>
        <taxon>Glutamicibacter</taxon>
    </lineage>
</organism>
<evidence type="ECO:0000313" key="3">
    <source>
        <dbReference type="Proteomes" id="UP000307000"/>
    </source>
</evidence>
<dbReference type="EMBL" id="CP034412">
    <property type="protein sequence ID" value="QCY46085.1"/>
    <property type="molecule type" value="Genomic_DNA"/>
</dbReference>
<dbReference type="InterPro" id="IPR050461">
    <property type="entry name" value="Nitroreductase_HadB/RutE"/>
</dbReference>
<evidence type="ECO:0000259" key="1">
    <source>
        <dbReference type="Pfam" id="PF00881"/>
    </source>
</evidence>
<keyword evidence="3" id="KW-1185">Reference proteome</keyword>
<dbReference type="InterPro" id="IPR000415">
    <property type="entry name" value="Nitroreductase-like"/>
</dbReference>
<dbReference type="AlphaFoldDB" id="A0A5B7WRZ5"/>
<dbReference type="Proteomes" id="UP000307000">
    <property type="component" value="Chromosome"/>
</dbReference>
<reference evidence="2 3" key="1">
    <citation type="submission" date="2018-12" db="EMBL/GenBank/DDBJ databases">
        <title>Complete Genome Sequence of Glutamicibacter creatinolyticus strain LGCM259,isolated from an abscess of a 12-year-old mare in Italy.</title>
        <authorList>
            <person name="Santos R.G."/>
            <person name="Silva A.L."/>
            <person name="Seyffert N."/>
            <person name="Castro T.L.P."/>
            <person name="Attili A.R."/>
            <person name="Rifici C."/>
            <person name="Mazzullo G."/>
            <person name="Brenig B."/>
            <person name="Venanzi F."/>
            <person name="Azevedo V."/>
        </authorList>
    </citation>
    <scope>NUCLEOTIDE SEQUENCE [LARGE SCALE GENOMIC DNA]</scope>
    <source>
        <strain evidence="2 3">LGCM 259</strain>
    </source>
</reference>
<dbReference type="SUPFAM" id="SSF55469">
    <property type="entry name" value="FMN-dependent nitroreductase-like"/>
    <property type="match status" value="1"/>
</dbReference>